<name>A0A382MF11_9ZZZZ</name>
<dbReference type="SUPFAM" id="SSF102114">
    <property type="entry name" value="Radical SAM enzymes"/>
    <property type="match status" value="1"/>
</dbReference>
<proteinExistence type="predicted"/>
<dbReference type="SFLD" id="SFLDS00029">
    <property type="entry name" value="Radical_SAM"/>
    <property type="match status" value="1"/>
</dbReference>
<evidence type="ECO:0000259" key="7">
    <source>
        <dbReference type="PROSITE" id="PS51918"/>
    </source>
</evidence>
<dbReference type="GO" id="GO:0046872">
    <property type="term" value="F:metal ion binding"/>
    <property type="evidence" value="ECO:0007669"/>
    <property type="project" value="UniProtKB-KW"/>
</dbReference>
<evidence type="ECO:0000256" key="1">
    <source>
        <dbReference type="ARBA" id="ARBA00001966"/>
    </source>
</evidence>
<dbReference type="GO" id="GO:0051539">
    <property type="term" value="F:4 iron, 4 sulfur cluster binding"/>
    <property type="evidence" value="ECO:0007669"/>
    <property type="project" value="UniProtKB-KW"/>
</dbReference>
<evidence type="ECO:0000256" key="5">
    <source>
        <dbReference type="ARBA" id="ARBA00023004"/>
    </source>
</evidence>
<reference evidence="8" key="1">
    <citation type="submission" date="2018-05" db="EMBL/GenBank/DDBJ databases">
        <authorList>
            <person name="Lanie J.A."/>
            <person name="Ng W.-L."/>
            <person name="Kazmierczak K.M."/>
            <person name="Andrzejewski T.M."/>
            <person name="Davidsen T.M."/>
            <person name="Wayne K.J."/>
            <person name="Tettelin H."/>
            <person name="Glass J.I."/>
            <person name="Rusch D."/>
            <person name="Podicherti R."/>
            <person name="Tsui H.-C.T."/>
            <person name="Winkler M.E."/>
        </authorList>
    </citation>
    <scope>NUCLEOTIDE SEQUENCE</scope>
</reference>
<dbReference type="Pfam" id="PF04055">
    <property type="entry name" value="Radical_SAM"/>
    <property type="match status" value="1"/>
</dbReference>
<dbReference type="PROSITE" id="PS51918">
    <property type="entry name" value="RADICAL_SAM"/>
    <property type="match status" value="1"/>
</dbReference>
<dbReference type="Gene3D" id="3.20.20.70">
    <property type="entry name" value="Aldolase class I"/>
    <property type="match status" value="1"/>
</dbReference>
<dbReference type="InterPro" id="IPR007197">
    <property type="entry name" value="rSAM"/>
</dbReference>
<keyword evidence="2" id="KW-0004">4Fe-4S</keyword>
<keyword evidence="5" id="KW-0408">Iron</keyword>
<comment type="cofactor">
    <cofactor evidence="1">
        <name>[4Fe-4S] cluster</name>
        <dbReference type="ChEBI" id="CHEBI:49883"/>
    </cofactor>
</comment>
<evidence type="ECO:0000256" key="2">
    <source>
        <dbReference type="ARBA" id="ARBA00022485"/>
    </source>
</evidence>
<evidence type="ECO:0000256" key="3">
    <source>
        <dbReference type="ARBA" id="ARBA00022691"/>
    </source>
</evidence>
<dbReference type="EMBL" id="UINC01092441">
    <property type="protein sequence ID" value="SVC46022.1"/>
    <property type="molecule type" value="Genomic_DNA"/>
</dbReference>
<organism evidence="8">
    <name type="scientific">marine metagenome</name>
    <dbReference type="NCBI Taxonomy" id="408172"/>
    <lineage>
        <taxon>unclassified sequences</taxon>
        <taxon>metagenomes</taxon>
        <taxon>ecological metagenomes</taxon>
    </lineage>
</organism>
<protein>
    <recommendedName>
        <fullName evidence="7">Radical SAM core domain-containing protein</fullName>
    </recommendedName>
</protein>
<sequence length="276" mass="30975">VADIQDKNIVADQAVRAAVSSHSRLWEDNRYVYPVLSRRSKGISIGVNLNPDKICNFDCIYCQVDRTIAPKFRDVDLEILTSELHQLLTWVHDDTLFQRPPFTSVPAHLKRVNDIAFSGDGEPTSYPGFRDVVRISAETRNSFGLQNVKLVVITNGTLFHRPAVREALAYLGENNGEIWAKLDAGTPDYYHKIERTKVSFAQIVENIKSTAKSRPIVIQSLFMNVDGEPPPITEIDAYCHILSEVLQQGGRLKLIQLYTVARNPAESIVTPLSDES</sequence>
<dbReference type="PANTHER" id="PTHR43787">
    <property type="entry name" value="FEMO COFACTOR BIOSYNTHESIS PROTEIN NIFB-RELATED"/>
    <property type="match status" value="1"/>
</dbReference>
<dbReference type="AlphaFoldDB" id="A0A382MF11"/>
<evidence type="ECO:0000256" key="4">
    <source>
        <dbReference type="ARBA" id="ARBA00022723"/>
    </source>
</evidence>
<evidence type="ECO:0000256" key="6">
    <source>
        <dbReference type="ARBA" id="ARBA00023014"/>
    </source>
</evidence>
<dbReference type="InterPro" id="IPR058240">
    <property type="entry name" value="rSAM_sf"/>
</dbReference>
<feature type="non-terminal residue" evidence="8">
    <location>
        <position position="276"/>
    </location>
</feature>
<keyword evidence="3" id="KW-0949">S-adenosyl-L-methionine</keyword>
<accession>A0A382MF11</accession>
<dbReference type="PANTHER" id="PTHR43787:SF11">
    <property type="entry name" value="UPF0026 PROTEIN SLR1464"/>
    <property type="match status" value="1"/>
</dbReference>
<feature type="non-terminal residue" evidence="8">
    <location>
        <position position="1"/>
    </location>
</feature>
<evidence type="ECO:0000313" key="8">
    <source>
        <dbReference type="EMBL" id="SVC46022.1"/>
    </source>
</evidence>
<keyword evidence="4" id="KW-0479">Metal-binding</keyword>
<feature type="domain" description="Radical SAM core" evidence="7">
    <location>
        <begin position="39"/>
        <end position="276"/>
    </location>
</feature>
<dbReference type="GO" id="GO:0003824">
    <property type="term" value="F:catalytic activity"/>
    <property type="evidence" value="ECO:0007669"/>
    <property type="project" value="InterPro"/>
</dbReference>
<dbReference type="CDD" id="cd01335">
    <property type="entry name" value="Radical_SAM"/>
    <property type="match status" value="1"/>
</dbReference>
<gene>
    <name evidence="8" type="ORF">METZ01_LOCUS298876</name>
</gene>
<dbReference type="InterPro" id="IPR013785">
    <property type="entry name" value="Aldolase_TIM"/>
</dbReference>
<keyword evidence="6" id="KW-0411">Iron-sulfur</keyword>